<dbReference type="InterPro" id="IPR050275">
    <property type="entry name" value="PGM_Phosphatase"/>
</dbReference>
<name>A0AAU6PZR5_9DEIO</name>
<dbReference type="CDD" id="cd07067">
    <property type="entry name" value="HP_PGM_like"/>
    <property type="match status" value="1"/>
</dbReference>
<dbReference type="GO" id="GO:0005737">
    <property type="term" value="C:cytoplasm"/>
    <property type="evidence" value="ECO:0007669"/>
    <property type="project" value="TreeGrafter"/>
</dbReference>
<evidence type="ECO:0000313" key="1">
    <source>
        <dbReference type="EMBL" id="WYF43457.1"/>
    </source>
</evidence>
<reference evidence="1" key="1">
    <citation type="submission" date="2024-03" db="EMBL/GenBank/DDBJ databases">
        <title>Deinococcus weizhi sp. nov., isolated from human skin.</title>
        <authorList>
            <person name="Wei Z."/>
            <person name="Tian F."/>
            <person name="Yang C."/>
            <person name="Xin L.T."/>
            <person name="Wen Z.J."/>
            <person name="Lan K.C."/>
            <person name="Yu L."/>
            <person name="Zhe W."/>
            <person name="Dan F.D."/>
            <person name="Jun W."/>
            <person name="Rui Z."/>
            <person name="Yong X.J."/>
            <person name="Ting Y."/>
            <person name="Wei X."/>
            <person name="Xu Z.G."/>
            <person name="Xin Z."/>
            <person name="Dong F.G."/>
            <person name="Ni X.M."/>
            <person name="Zheng M.G."/>
            <person name="Chun Y."/>
            <person name="Qian W.X."/>
        </authorList>
    </citation>
    <scope>NUCLEOTIDE SEQUENCE</scope>
    <source>
        <strain evidence="1">VB142</strain>
    </source>
</reference>
<dbReference type="PANTHER" id="PTHR48100">
    <property type="entry name" value="BROAD-SPECIFICITY PHOSPHATASE YOR283W-RELATED"/>
    <property type="match status" value="1"/>
</dbReference>
<dbReference type="EMBL" id="CP149782">
    <property type="protein sequence ID" value="WYF43457.1"/>
    <property type="molecule type" value="Genomic_DNA"/>
</dbReference>
<dbReference type="PANTHER" id="PTHR48100:SF1">
    <property type="entry name" value="HISTIDINE PHOSPHATASE FAMILY PROTEIN-RELATED"/>
    <property type="match status" value="1"/>
</dbReference>
<protein>
    <submittedName>
        <fullName evidence="1">Histidine phosphatase family protein</fullName>
    </submittedName>
</protein>
<dbReference type="InterPro" id="IPR029033">
    <property type="entry name" value="His_PPase_superfam"/>
</dbReference>
<gene>
    <name evidence="1" type="ORF">WDJ50_08440</name>
</gene>
<dbReference type="SMART" id="SM00855">
    <property type="entry name" value="PGAM"/>
    <property type="match status" value="1"/>
</dbReference>
<dbReference type="Pfam" id="PF00300">
    <property type="entry name" value="His_Phos_1"/>
    <property type="match status" value="1"/>
</dbReference>
<dbReference type="Gene3D" id="3.40.50.1240">
    <property type="entry name" value="Phosphoglycerate mutase-like"/>
    <property type="match status" value="1"/>
</dbReference>
<dbReference type="AlphaFoldDB" id="A0AAU6PZR5"/>
<organism evidence="1">
    <name type="scientific">Deinococcus sp. VB142</name>
    <dbReference type="NCBI Taxonomy" id="3112952"/>
    <lineage>
        <taxon>Bacteria</taxon>
        <taxon>Thermotogati</taxon>
        <taxon>Deinococcota</taxon>
        <taxon>Deinococci</taxon>
        <taxon>Deinococcales</taxon>
        <taxon>Deinococcaceae</taxon>
        <taxon>Deinococcus</taxon>
    </lineage>
</organism>
<accession>A0AAU6PZR5</accession>
<dbReference type="InterPro" id="IPR013078">
    <property type="entry name" value="His_Pase_superF_clade-1"/>
</dbReference>
<dbReference type="RefSeq" id="WP_339094147.1">
    <property type="nucleotide sequence ID" value="NZ_CP149782.1"/>
</dbReference>
<sequence>MRLLLIRHAQSTNNLLYAETGGSEGRSHDPPLTPLGHQQAQALADFARTDPTFQAVTHLYSSLTTRAVQTAAPLAAALGLGVQGLAHAHETGGLFLRDESGAGYGVPGKTHAELLTENPALRWPADLSAADAWAGGFEREGDEAAFLARAARVLEDLRAAHGPEDVAALVTHGHFTQFLLRSLLGHGAAYFMVYNTSTTLLTLPAPDALPDWGPLVGWVNRFDHLGADLLSQ</sequence>
<dbReference type="SUPFAM" id="SSF53254">
    <property type="entry name" value="Phosphoglycerate mutase-like"/>
    <property type="match status" value="1"/>
</dbReference>
<proteinExistence type="predicted"/>
<dbReference type="GO" id="GO:0016791">
    <property type="term" value="F:phosphatase activity"/>
    <property type="evidence" value="ECO:0007669"/>
    <property type="project" value="TreeGrafter"/>
</dbReference>